<comment type="subcellular location">
    <subcellularLocation>
        <location evidence="1">Cell membrane</location>
        <topology evidence="1">Peripheral membrane protein</topology>
    </subcellularLocation>
</comment>
<keyword evidence="9" id="KW-0472">Membrane</keyword>
<dbReference type="GO" id="GO:0016887">
    <property type="term" value="F:ATP hydrolysis activity"/>
    <property type="evidence" value="ECO:0007669"/>
    <property type="project" value="InterPro"/>
</dbReference>
<dbReference type="OrthoDB" id="9799337at2"/>
<evidence type="ECO:0000313" key="11">
    <source>
        <dbReference type="EMBL" id="SHK72207.1"/>
    </source>
</evidence>
<evidence type="ECO:0000256" key="8">
    <source>
        <dbReference type="ARBA" id="ARBA00023065"/>
    </source>
</evidence>
<keyword evidence="5" id="KW-0547">Nucleotide-binding</keyword>
<dbReference type="SUPFAM" id="SSF52540">
    <property type="entry name" value="P-loop containing nucleoside triphosphate hydrolases"/>
    <property type="match status" value="1"/>
</dbReference>
<evidence type="ECO:0000256" key="4">
    <source>
        <dbReference type="ARBA" id="ARBA00022496"/>
    </source>
</evidence>
<dbReference type="CDD" id="cd03214">
    <property type="entry name" value="ABC_Iron-Siderophores_B12_Hemin"/>
    <property type="match status" value="1"/>
</dbReference>
<sequence length="269" mass="29949">MKVQEIILQADHLRLEYGRQLVAEDLNLTVRRAEIAAIIGPNGSGKSTLLKAMARLLPPAAGRLTLLGRDLWQLPEKEAARKIAFMPQSAMLPPDLTVAEVVRMGRLPHRSFWSSFQAADEEICRQVMELTGLLSYARRPLGSLSGGERQRARLALALAQQPEILLLDEPTTYLHDIHQLELMNIVQELHQRLGLTVLMVLHDLNQAVRYSQRLVALQRGCIIADGPVADVFDSDLVRDLYGVENEIKAVEVNGHVEQVFFPAAVCGEV</sequence>
<feature type="domain" description="ABC transporter" evidence="10">
    <location>
        <begin position="8"/>
        <end position="244"/>
    </location>
</feature>
<gene>
    <name evidence="11" type="ORF">SAMN05216582_11454</name>
</gene>
<protein>
    <submittedName>
        <fullName evidence="11">Iron complex transport system ATP-binding protein</fullName>
    </submittedName>
</protein>
<evidence type="ECO:0000259" key="10">
    <source>
        <dbReference type="PROSITE" id="PS50893"/>
    </source>
</evidence>
<keyword evidence="3" id="KW-1003">Cell membrane</keyword>
<dbReference type="InterPro" id="IPR017871">
    <property type="entry name" value="ABC_transporter-like_CS"/>
</dbReference>
<keyword evidence="4" id="KW-0410">Iron transport</keyword>
<dbReference type="InterPro" id="IPR003439">
    <property type="entry name" value="ABC_transporter-like_ATP-bd"/>
</dbReference>
<evidence type="ECO:0000256" key="2">
    <source>
        <dbReference type="ARBA" id="ARBA00022448"/>
    </source>
</evidence>
<accession>A0A1M6USK2</accession>
<dbReference type="PROSITE" id="PS00211">
    <property type="entry name" value="ABC_TRANSPORTER_1"/>
    <property type="match status" value="1"/>
</dbReference>
<dbReference type="InterPro" id="IPR051535">
    <property type="entry name" value="Siderophore_ABC-ATPase"/>
</dbReference>
<proteinExistence type="predicted"/>
<evidence type="ECO:0000256" key="3">
    <source>
        <dbReference type="ARBA" id="ARBA00022475"/>
    </source>
</evidence>
<dbReference type="InterPro" id="IPR027417">
    <property type="entry name" value="P-loop_NTPase"/>
</dbReference>
<dbReference type="EMBL" id="FRBC01000014">
    <property type="protein sequence ID" value="SHK72207.1"/>
    <property type="molecule type" value="Genomic_DNA"/>
</dbReference>
<dbReference type="AlphaFoldDB" id="A0A1M6USK2"/>
<dbReference type="GO" id="GO:0006826">
    <property type="term" value="P:iron ion transport"/>
    <property type="evidence" value="ECO:0007669"/>
    <property type="project" value="UniProtKB-KW"/>
</dbReference>
<dbReference type="PANTHER" id="PTHR42771">
    <property type="entry name" value="IRON(3+)-HYDROXAMATE IMPORT ATP-BINDING PROTEIN FHUC"/>
    <property type="match status" value="1"/>
</dbReference>
<dbReference type="FunFam" id="3.40.50.300:FF:000134">
    <property type="entry name" value="Iron-enterobactin ABC transporter ATP-binding protein"/>
    <property type="match status" value="1"/>
</dbReference>
<name>A0A1M6USK2_SELRU</name>
<dbReference type="GO" id="GO:0005886">
    <property type="term" value="C:plasma membrane"/>
    <property type="evidence" value="ECO:0007669"/>
    <property type="project" value="UniProtKB-SubCell"/>
</dbReference>
<evidence type="ECO:0000256" key="9">
    <source>
        <dbReference type="ARBA" id="ARBA00023136"/>
    </source>
</evidence>
<reference evidence="11 12" key="1">
    <citation type="submission" date="2016-11" db="EMBL/GenBank/DDBJ databases">
        <authorList>
            <person name="Jaros S."/>
            <person name="Januszkiewicz K."/>
            <person name="Wedrychowicz H."/>
        </authorList>
    </citation>
    <scope>NUCLEOTIDE SEQUENCE [LARGE SCALE GENOMIC DNA]</scope>
    <source>
        <strain evidence="11 12">HD4</strain>
    </source>
</reference>
<organism evidence="11 12">
    <name type="scientific">Selenomonas ruminantium</name>
    <dbReference type="NCBI Taxonomy" id="971"/>
    <lineage>
        <taxon>Bacteria</taxon>
        <taxon>Bacillati</taxon>
        <taxon>Bacillota</taxon>
        <taxon>Negativicutes</taxon>
        <taxon>Selenomonadales</taxon>
        <taxon>Selenomonadaceae</taxon>
        <taxon>Selenomonas</taxon>
    </lineage>
</organism>
<dbReference type="InterPro" id="IPR003593">
    <property type="entry name" value="AAA+_ATPase"/>
</dbReference>
<dbReference type="PROSITE" id="PS50893">
    <property type="entry name" value="ABC_TRANSPORTER_2"/>
    <property type="match status" value="1"/>
</dbReference>
<evidence type="ECO:0000256" key="5">
    <source>
        <dbReference type="ARBA" id="ARBA00022741"/>
    </source>
</evidence>
<dbReference type="GO" id="GO:0005524">
    <property type="term" value="F:ATP binding"/>
    <property type="evidence" value="ECO:0007669"/>
    <property type="project" value="UniProtKB-KW"/>
</dbReference>
<keyword evidence="2" id="KW-0813">Transport</keyword>
<evidence type="ECO:0000256" key="1">
    <source>
        <dbReference type="ARBA" id="ARBA00004202"/>
    </source>
</evidence>
<dbReference type="RefSeq" id="WP_073090023.1">
    <property type="nucleotide sequence ID" value="NZ_FRBC01000014.1"/>
</dbReference>
<dbReference type="Gene3D" id="3.40.50.300">
    <property type="entry name" value="P-loop containing nucleotide triphosphate hydrolases"/>
    <property type="match status" value="1"/>
</dbReference>
<keyword evidence="8" id="KW-0406">Ion transport</keyword>
<dbReference type="Proteomes" id="UP000184263">
    <property type="component" value="Unassembled WGS sequence"/>
</dbReference>
<evidence type="ECO:0000256" key="7">
    <source>
        <dbReference type="ARBA" id="ARBA00023004"/>
    </source>
</evidence>
<keyword evidence="6 11" id="KW-0067">ATP-binding</keyword>
<dbReference type="Pfam" id="PF00005">
    <property type="entry name" value="ABC_tran"/>
    <property type="match status" value="1"/>
</dbReference>
<dbReference type="SMART" id="SM00382">
    <property type="entry name" value="AAA"/>
    <property type="match status" value="1"/>
</dbReference>
<evidence type="ECO:0000256" key="6">
    <source>
        <dbReference type="ARBA" id="ARBA00022840"/>
    </source>
</evidence>
<dbReference type="PANTHER" id="PTHR42771:SF2">
    <property type="entry name" value="IRON(3+)-HYDROXAMATE IMPORT ATP-BINDING PROTEIN FHUC"/>
    <property type="match status" value="1"/>
</dbReference>
<evidence type="ECO:0000313" key="12">
    <source>
        <dbReference type="Proteomes" id="UP000184263"/>
    </source>
</evidence>
<keyword evidence="7" id="KW-0408">Iron</keyword>